<dbReference type="InterPro" id="IPR038765">
    <property type="entry name" value="Papain-like_cys_pep_sf"/>
</dbReference>
<feature type="compositionally biased region" description="Basic and acidic residues" evidence="1">
    <location>
        <begin position="319"/>
        <end position="340"/>
    </location>
</feature>
<reference evidence="2" key="1">
    <citation type="journal article" date="2007" name="PLoS ONE">
        <title>The first genome sequence of an elite grapevine cultivar (Pinot noir Vitis vinifera L.): coping with a highly heterozygous genome.</title>
        <authorList>
            <person name="Velasco R."/>
            <person name="Zharkikh A."/>
            <person name="Troggio M."/>
            <person name="Cartwright D.A."/>
            <person name="Cestaro A."/>
            <person name="Pruss D."/>
            <person name="Pindo M."/>
            <person name="FitzGerald L.M."/>
            <person name="Vezzulli S."/>
            <person name="Reid J."/>
            <person name="Malacarne G."/>
            <person name="Iliev D."/>
            <person name="Coppola G."/>
            <person name="Wardell B."/>
            <person name="Micheletti D."/>
            <person name="Macalma T."/>
            <person name="Facci M."/>
            <person name="Mitchell J.T."/>
            <person name="Perazzolli M."/>
            <person name="Eldredge G."/>
            <person name="Gatto P."/>
            <person name="Oyzerski R."/>
            <person name="Moretto M."/>
            <person name="Gutin N."/>
            <person name="Stefanini M."/>
            <person name="Chen Y."/>
            <person name="Segala C."/>
            <person name="Davenport C."/>
            <person name="Dematte L."/>
            <person name="Mraz A."/>
            <person name="Battilana J."/>
            <person name="Stormo K."/>
            <person name="Costa F."/>
            <person name="Tao Q."/>
            <person name="Si-Ammour A."/>
            <person name="Harkins T."/>
            <person name="Lackey A."/>
            <person name="Perbost C."/>
            <person name="Taillon B."/>
            <person name="Stella A."/>
            <person name="Solovyev V."/>
            <person name="Fawcett J.A."/>
            <person name="Sterck L."/>
            <person name="Vandepoele K."/>
            <person name="Grando S.M."/>
            <person name="Toppo S."/>
            <person name="Moser C."/>
            <person name="Lanchbury J."/>
            <person name="Bogden R."/>
            <person name="Skolnick M."/>
            <person name="Sgaramella V."/>
            <person name="Bhatnagar S.K."/>
            <person name="Fontana P."/>
            <person name="Gutin A."/>
            <person name="Van de Peer Y."/>
            <person name="Salamini F."/>
            <person name="Viola R."/>
        </authorList>
    </citation>
    <scope>NUCLEOTIDE SEQUENCE</scope>
</reference>
<evidence type="ECO:0000256" key="1">
    <source>
        <dbReference type="SAM" id="MobiDB-lite"/>
    </source>
</evidence>
<evidence type="ECO:0000313" key="2">
    <source>
        <dbReference type="EMBL" id="CAN68964.1"/>
    </source>
</evidence>
<dbReference type="PANTHER" id="PTHR33018:SF31">
    <property type="entry name" value="TRANSPOSASE, PTTA_EN_SPM, PLANT"/>
    <property type="match status" value="1"/>
</dbReference>
<dbReference type="PANTHER" id="PTHR33018">
    <property type="entry name" value="OS10G0338966 PROTEIN-RELATED"/>
    <property type="match status" value="1"/>
</dbReference>
<protein>
    <recommendedName>
        <fullName evidence="3">Ubiquitin-like protease family profile domain-containing protein</fullName>
    </recommendedName>
</protein>
<sequence length="500" mass="55944">MDALCPYAKDKTGVYFGREQCKNKNKNGNYDDVVILVVEKISQESGISYSGTNDIFALALGTPEYTSHVWAKEKHYTPRQYFNSMSERVVRDILKVTQERQVKFEVDVLAKLSQIGVATPQSDVKCELAVGTRENTVAGGTIVMDCDPSYLVVLDAPYESNTPLPSPILGQATTVGAVVGYQVLWPTLFSQSEHLQKKLSDARLIERFVFINPTLVSKAGMGETTKENKSRLIANRLMHAKRADYIFIPYNPDFHLVLVALDMRTMTAYHVDPMQKQPYDNLKEIVNIKMSHGQALHPWEPGWRARMAWRFGGSNPRSLNEEAMREPDRHHMRTTDEPNTHRTRTTGAPGRHRARTRHMLAMELVQMEGEGKEVGDSMGHQGKPLTAPMGHHGMVLACLGHTDDTQARTHGFHDICGVHSVATTERSLEETVMDAMPWLVAVELDLTVGASNISKPWAPRHGMGSHISVGSFKRASCILETENESMGYVFECLRILSIVL</sequence>
<proteinExistence type="predicted"/>
<gene>
    <name evidence="2" type="ORF">VITISV_007772</name>
</gene>
<organism evidence="2">
    <name type="scientific">Vitis vinifera</name>
    <name type="common">Grape</name>
    <dbReference type="NCBI Taxonomy" id="29760"/>
    <lineage>
        <taxon>Eukaryota</taxon>
        <taxon>Viridiplantae</taxon>
        <taxon>Streptophyta</taxon>
        <taxon>Embryophyta</taxon>
        <taxon>Tracheophyta</taxon>
        <taxon>Spermatophyta</taxon>
        <taxon>Magnoliopsida</taxon>
        <taxon>eudicotyledons</taxon>
        <taxon>Gunneridae</taxon>
        <taxon>Pentapetalae</taxon>
        <taxon>rosids</taxon>
        <taxon>Vitales</taxon>
        <taxon>Vitaceae</taxon>
        <taxon>Viteae</taxon>
        <taxon>Vitis</taxon>
    </lineage>
</organism>
<evidence type="ECO:0008006" key="3">
    <source>
        <dbReference type="Google" id="ProtNLM"/>
    </source>
</evidence>
<dbReference type="Gene3D" id="3.40.395.10">
    <property type="entry name" value="Adenoviral Proteinase, Chain A"/>
    <property type="match status" value="1"/>
</dbReference>
<dbReference type="SUPFAM" id="SSF54001">
    <property type="entry name" value="Cysteine proteinases"/>
    <property type="match status" value="1"/>
</dbReference>
<feature type="region of interest" description="Disordered" evidence="1">
    <location>
        <begin position="317"/>
        <end position="353"/>
    </location>
</feature>
<accession>A5AFG9</accession>
<name>A5AFG9_VITVI</name>
<dbReference type="EMBL" id="AM425376">
    <property type="protein sequence ID" value="CAN68964.1"/>
    <property type="molecule type" value="Genomic_DNA"/>
</dbReference>
<dbReference type="AlphaFoldDB" id="A5AFG9"/>